<reference evidence="1 2" key="1">
    <citation type="submission" date="2024-09" db="EMBL/GenBank/DDBJ databases">
        <authorList>
            <person name="Sun Q."/>
            <person name="Mori K."/>
        </authorList>
    </citation>
    <scope>NUCLEOTIDE SEQUENCE [LARGE SCALE GENOMIC DNA]</scope>
    <source>
        <strain evidence="1 2">CCM 8545</strain>
    </source>
</reference>
<gene>
    <name evidence="1" type="ORF">ACFFIT_03935</name>
</gene>
<proteinExistence type="predicted"/>
<dbReference type="Pfam" id="PF13835">
    <property type="entry name" value="DUF4194"/>
    <property type="match status" value="1"/>
</dbReference>
<sequence length="271" mass="31372">MNNNSFYDQILQNRNRKDESHDLKDSNYDAILDSYAHKEHTEDEENSLNKESITNEINLSDGSPKIPHEARQALVYLMRQGVVLASQNPKVFAVICRYIFFIRQHLADVYLQLILDEANGIAFIATKESEFTSQEICEADENVVESEDDSANTRSLITKRPLTLIDTLILLVLRKHYQERETAGEQKIIIDIERLESYLVPFMPITEHASLERKKLMARLNEFKKRKLLSAVRGSEDRFELTPLIRYVVSANFLTTLLSEYESLAKEKTEE</sequence>
<name>A0ABV6C8G1_9GAMM</name>
<evidence type="ECO:0000313" key="1">
    <source>
        <dbReference type="EMBL" id="MFC0179256.1"/>
    </source>
</evidence>
<evidence type="ECO:0000313" key="2">
    <source>
        <dbReference type="Proteomes" id="UP001589758"/>
    </source>
</evidence>
<protein>
    <submittedName>
        <fullName evidence="1">DUF4194 domain-containing protein</fullName>
    </submittedName>
</protein>
<dbReference type="InterPro" id="IPR025449">
    <property type="entry name" value="JetB"/>
</dbReference>
<keyword evidence="2" id="KW-1185">Reference proteome</keyword>
<dbReference type="Proteomes" id="UP001589758">
    <property type="component" value="Unassembled WGS sequence"/>
</dbReference>
<organism evidence="1 2">
    <name type="scientific">Thorsellia kenyensis</name>
    <dbReference type="NCBI Taxonomy" id="1549888"/>
    <lineage>
        <taxon>Bacteria</taxon>
        <taxon>Pseudomonadati</taxon>
        <taxon>Pseudomonadota</taxon>
        <taxon>Gammaproteobacteria</taxon>
        <taxon>Enterobacterales</taxon>
        <taxon>Thorselliaceae</taxon>
        <taxon>Thorsellia</taxon>
    </lineage>
</organism>
<comment type="caution">
    <text evidence="1">The sequence shown here is derived from an EMBL/GenBank/DDBJ whole genome shotgun (WGS) entry which is preliminary data.</text>
</comment>
<accession>A0ABV6C8G1</accession>
<dbReference type="EMBL" id="JBHLXE010000038">
    <property type="protein sequence ID" value="MFC0179256.1"/>
    <property type="molecule type" value="Genomic_DNA"/>
</dbReference>
<dbReference type="RefSeq" id="WP_385876352.1">
    <property type="nucleotide sequence ID" value="NZ_JBHLXE010000038.1"/>
</dbReference>